<organism evidence="1 2">
    <name type="scientific">Aspergillus flavus (strain ATCC 200026 / FGSC A1120 / IAM 13836 / NRRL 3357 / JCM 12722 / SRRC 167)</name>
    <dbReference type="NCBI Taxonomy" id="332952"/>
    <lineage>
        <taxon>Eukaryota</taxon>
        <taxon>Fungi</taxon>
        <taxon>Dikarya</taxon>
        <taxon>Ascomycota</taxon>
        <taxon>Pezizomycotina</taxon>
        <taxon>Eurotiomycetes</taxon>
        <taxon>Eurotiomycetidae</taxon>
        <taxon>Eurotiales</taxon>
        <taxon>Aspergillaceae</taxon>
        <taxon>Aspergillus</taxon>
        <taxon>Aspergillus subgen. Circumdati</taxon>
    </lineage>
</organism>
<name>A0A7U2N1P3_ASPFN</name>
<proteinExistence type="predicted"/>
<dbReference type="Proteomes" id="UP000596276">
    <property type="component" value="Chromosome 6"/>
</dbReference>
<evidence type="ECO:0000313" key="1">
    <source>
        <dbReference type="EMBL" id="QRD93922.1"/>
    </source>
</evidence>
<sequence>MENSDIVLFVARIFWPDQCLSFQDLDRLEKSSLFSITPQFATWNIYEDMRIVARTAAVSINVTLYGPVAKTTIPILGE</sequence>
<keyword evidence="2" id="KW-1185">Reference proteome</keyword>
<dbReference type="AlphaFoldDB" id="A0A7U2N1P3"/>
<reference evidence="2" key="1">
    <citation type="journal article" date="2021" name="G3 (Bethesda)">
        <title>Chromosome assembled and annotated genome sequence of Aspergillus flavus NRRL 3357.</title>
        <authorList>
            <person name="Skerker J.M."/>
            <person name="Pianalto K.M."/>
            <person name="Mondo S.J."/>
            <person name="Yang K."/>
            <person name="Arkin A.P."/>
            <person name="Keller N.P."/>
            <person name="Grigoriev I.V."/>
            <person name="Louise Glass N.L."/>
        </authorList>
    </citation>
    <scope>NUCLEOTIDE SEQUENCE [LARGE SCALE GENOMIC DNA]</scope>
    <source>
        <strain evidence="2">ATCC 200026 / FGSC A1120 / IAM 13836 / NRRL 3357 / JCM 12722 / SRRC 167</strain>
    </source>
</reference>
<evidence type="ECO:0000313" key="2">
    <source>
        <dbReference type="Proteomes" id="UP000596276"/>
    </source>
</evidence>
<dbReference type="VEuPathDB" id="FungiDB:F9C07_8374"/>
<dbReference type="EMBL" id="CP044623">
    <property type="protein sequence ID" value="QRD93922.1"/>
    <property type="molecule type" value="Genomic_DNA"/>
</dbReference>
<gene>
    <name evidence="1" type="ORF">F9C07_8374</name>
</gene>
<protein>
    <submittedName>
        <fullName evidence="1">Uncharacterized protein</fullName>
    </submittedName>
</protein>
<accession>A0A7U2N1P3</accession>